<evidence type="ECO:0000259" key="9">
    <source>
        <dbReference type="Pfam" id="PF02771"/>
    </source>
</evidence>
<gene>
    <name evidence="10" type="ORF">Z518_02809</name>
</gene>
<keyword evidence="3 6" id="KW-0285">Flavoprotein</keyword>
<evidence type="ECO:0000256" key="1">
    <source>
        <dbReference type="ARBA" id="ARBA00001974"/>
    </source>
</evidence>
<dbReference type="Gene3D" id="1.20.140.10">
    <property type="entry name" value="Butyryl-CoA Dehydrogenase, subunit A, domain 3"/>
    <property type="match status" value="1"/>
</dbReference>
<organism evidence="10 11">
    <name type="scientific">Rhinocladiella mackenziei CBS 650.93</name>
    <dbReference type="NCBI Taxonomy" id="1442369"/>
    <lineage>
        <taxon>Eukaryota</taxon>
        <taxon>Fungi</taxon>
        <taxon>Dikarya</taxon>
        <taxon>Ascomycota</taxon>
        <taxon>Pezizomycotina</taxon>
        <taxon>Eurotiomycetes</taxon>
        <taxon>Chaetothyriomycetidae</taxon>
        <taxon>Chaetothyriales</taxon>
        <taxon>Herpotrichiellaceae</taxon>
        <taxon>Rhinocladiella</taxon>
    </lineage>
</organism>
<keyword evidence="4 6" id="KW-0274">FAD</keyword>
<dbReference type="SUPFAM" id="SSF56645">
    <property type="entry name" value="Acyl-CoA dehydrogenase NM domain-like"/>
    <property type="match status" value="1"/>
</dbReference>
<comment type="cofactor">
    <cofactor evidence="1 6">
        <name>FAD</name>
        <dbReference type="ChEBI" id="CHEBI:57692"/>
    </cofactor>
</comment>
<dbReference type="InterPro" id="IPR009100">
    <property type="entry name" value="AcylCoA_DH/oxidase_NM_dom_sf"/>
</dbReference>
<evidence type="ECO:0000256" key="6">
    <source>
        <dbReference type="RuleBase" id="RU362125"/>
    </source>
</evidence>
<dbReference type="STRING" id="1442369.A0A0D2HCI0"/>
<reference evidence="10 11" key="1">
    <citation type="submission" date="2015-01" db="EMBL/GenBank/DDBJ databases">
        <title>The Genome Sequence of Rhinocladiella mackenzie CBS 650.93.</title>
        <authorList>
            <consortium name="The Broad Institute Genomics Platform"/>
            <person name="Cuomo C."/>
            <person name="de Hoog S."/>
            <person name="Gorbushina A."/>
            <person name="Stielow B."/>
            <person name="Teixiera M."/>
            <person name="Abouelleil A."/>
            <person name="Chapman S.B."/>
            <person name="Priest M."/>
            <person name="Young S.K."/>
            <person name="Wortman J."/>
            <person name="Nusbaum C."/>
            <person name="Birren B."/>
        </authorList>
    </citation>
    <scope>NUCLEOTIDE SEQUENCE [LARGE SCALE GENOMIC DNA]</scope>
    <source>
        <strain evidence="10 11">CBS 650.93</strain>
    </source>
</reference>
<feature type="domain" description="Acyl-CoA dehydrogenase/oxidase C-terminal" evidence="7">
    <location>
        <begin position="268"/>
        <end position="425"/>
    </location>
</feature>
<dbReference type="Pfam" id="PF00441">
    <property type="entry name" value="Acyl-CoA_dh_1"/>
    <property type="match status" value="1"/>
</dbReference>
<dbReference type="GO" id="GO:0005737">
    <property type="term" value="C:cytoplasm"/>
    <property type="evidence" value="ECO:0007669"/>
    <property type="project" value="TreeGrafter"/>
</dbReference>
<dbReference type="Gene3D" id="2.40.110.10">
    <property type="entry name" value="Butyryl-CoA Dehydrogenase, subunit A, domain 2"/>
    <property type="match status" value="1"/>
</dbReference>
<dbReference type="GeneID" id="25290880"/>
<sequence>MTSQSSLKQIPFSEPPWLAGLPSPYYKETHKRFQKACRAFIEEHLLPFAMEWEREETVPDHLFQTFAKHNMLIPNLPAPLPVDWLKRLGIHDILGTPVQEWDYLHTGIYLDEMARSGLGGPGGSMTAGHAFGIPPIIKFGSKALHEKFLPDLLPGKRRACIAITEPTAGSDVANIATTATKTPDGKFYVINGQKKWITNAYWSDYAAMAVRTGGPGAPGLSMIVCPLKGHPGVTMRRLKVAGQISAGTTFIELDEVKVPVENLIGEEGMGMRYIMTNFNHERLTIAVSVARQSRVAVSSAFEYVMKREAFGKALIEQPVVRHRLAKAGAELETLQAWVDQFLYQMTQLSKAEADLRLGGLTALAKAKAGMVFNECAQTAVLLFGGNGYTRTGQGEIAERLYREVPGTRIPGGSEDVMLDLAIRQLVKNYRNATKALDAKGGSKL</sequence>
<dbReference type="Pfam" id="PF02770">
    <property type="entry name" value="Acyl-CoA_dh_M"/>
    <property type="match status" value="1"/>
</dbReference>
<evidence type="ECO:0000256" key="2">
    <source>
        <dbReference type="ARBA" id="ARBA00009347"/>
    </source>
</evidence>
<dbReference type="PANTHER" id="PTHR48083">
    <property type="entry name" value="MEDIUM-CHAIN SPECIFIC ACYL-COA DEHYDROGENASE, MITOCHONDRIAL-RELATED"/>
    <property type="match status" value="1"/>
</dbReference>
<dbReference type="RefSeq" id="XP_013275289.1">
    <property type="nucleotide sequence ID" value="XM_013419835.1"/>
</dbReference>
<dbReference type="EMBL" id="KN847476">
    <property type="protein sequence ID" value="KIX08153.1"/>
    <property type="molecule type" value="Genomic_DNA"/>
</dbReference>
<protein>
    <recommendedName>
        <fullName evidence="12">Acyl-CoA dehydrogenase</fullName>
    </recommendedName>
</protein>
<evidence type="ECO:0000256" key="4">
    <source>
        <dbReference type="ARBA" id="ARBA00022827"/>
    </source>
</evidence>
<dbReference type="GO" id="GO:0003995">
    <property type="term" value="F:acyl-CoA dehydrogenase activity"/>
    <property type="evidence" value="ECO:0007669"/>
    <property type="project" value="TreeGrafter"/>
</dbReference>
<dbReference type="GO" id="GO:0033539">
    <property type="term" value="P:fatty acid beta-oxidation using acyl-CoA dehydrogenase"/>
    <property type="evidence" value="ECO:0007669"/>
    <property type="project" value="TreeGrafter"/>
</dbReference>
<dbReference type="OrthoDB" id="10254877at2759"/>
<evidence type="ECO:0008006" key="12">
    <source>
        <dbReference type="Google" id="ProtNLM"/>
    </source>
</evidence>
<dbReference type="InterPro" id="IPR006091">
    <property type="entry name" value="Acyl-CoA_Oxase/DH_mid-dom"/>
</dbReference>
<dbReference type="VEuPathDB" id="FungiDB:Z518_02809"/>
<evidence type="ECO:0000313" key="10">
    <source>
        <dbReference type="EMBL" id="KIX08153.1"/>
    </source>
</evidence>
<dbReference type="AlphaFoldDB" id="A0A0D2HCI0"/>
<evidence type="ECO:0000313" key="11">
    <source>
        <dbReference type="Proteomes" id="UP000053617"/>
    </source>
</evidence>
<comment type="similarity">
    <text evidence="2 6">Belongs to the acyl-CoA dehydrogenase family.</text>
</comment>
<dbReference type="InterPro" id="IPR013786">
    <property type="entry name" value="AcylCoA_DH/ox_N"/>
</dbReference>
<keyword evidence="11" id="KW-1185">Reference proteome</keyword>
<dbReference type="GO" id="GO:0050660">
    <property type="term" value="F:flavin adenine dinucleotide binding"/>
    <property type="evidence" value="ECO:0007669"/>
    <property type="project" value="InterPro"/>
</dbReference>
<feature type="domain" description="Acyl-CoA oxidase/dehydrogenase middle" evidence="8">
    <location>
        <begin position="160"/>
        <end position="256"/>
    </location>
</feature>
<dbReference type="SUPFAM" id="SSF47203">
    <property type="entry name" value="Acyl-CoA dehydrogenase C-terminal domain-like"/>
    <property type="match status" value="1"/>
</dbReference>
<dbReference type="Proteomes" id="UP000053617">
    <property type="component" value="Unassembled WGS sequence"/>
</dbReference>
<dbReference type="PANTHER" id="PTHR48083:SF15">
    <property type="entry name" value="ACYL-COA DEHYDROGENASE APDG"/>
    <property type="match status" value="1"/>
</dbReference>
<dbReference type="HOGENOM" id="CLU_018204_4_1_1"/>
<dbReference type="InterPro" id="IPR037069">
    <property type="entry name" value="AcylCoA_DH/ox_N_sf"/>
</dbReference>
<accession>A0A0D2HCI0</accession>
<proteinExistence type="inferred from homology"/>
<dbReference type="Pfam" id="PF02771">
    <property type="entry name" value="Acyl-CoA_dh_N"/>
    <property type="match status" value="1"/>
</dbReference>
<keyword evidence="5 6" id="KW-0560">Oxidoreductase</keyword>
<dbReference type="InterPro" id="IPR050741">
    <property type="entry name" value="Acyl-CoA_dehydrogenase"/>
</dbReference>
<evidence type="ECO:0000256" key="3">
    <source>
        <dbReference type="ARBA" id="ARBA00022630"/>
    </source>
</evidence>
<evidence type="ECO:0000259" key="8">
    <source>
        <dbReference type="Pfam" id="PF02770"/>
    </source>
</evidence>
<name>A0A0D2HCI0_9EURO</name>
<evidence type="ECO:0000259" key="7">
    <source>
        <dbReference type="Pfam" id="PF00441"/>
    </source>
</evidence>
<dbReference type="InterPro" id="IPR046373">
    <property type="entry name" value="Acyl-CoA_Oxase/DH_mid-dom_sf"/>
</dbReference>
<dbReference type="InterPro" id="IPR009075">
    <property type="entry name" value="AcylCo_DH/oxidase_C"/>
</dbReference>
<evidence type="ECO:0000256" key="5">
    <source>
        <dbReference type="ARBA" id="ARBA00023002"/>
    </source>
</evidence>
<dbReference type="InterPro" id="IPR036250">
    <property type="entry name" value="AcylCo_DH-like_C"/>
</dbReference>
<feature type="domain" description="Acyl-CoA dehydrogenase/oxidase N-terminal" evidence="9">
    <location>
        <begin position="28"/>
        <end position="155"/>
    </location>
</feature>
<dbReference type="Gene3D" id="1.10.540.10">
    <property type="entry name" value="Acyl-CoA dehydrogenase/oxidase, N-terminal domain"/>
    <property type="match status" value="1"/>
</dbReference>